<dbReference type="Pfam" id="PF01113">
    <property type="entry name" value="DapB_N"/>
    <property type="match status" value="1"/>
</dbReference>
<feature type="non-terminal residue" evidence="4">
    <location>
        <position position="60"/>
    </location>
</feature>
<comment type="caution">
    <text evidence="4">The sequence shown here is derived from an EMBL/GenBank/DDBJ whole genome shotgun (WGS) entry which is preliminary data.</text>
</comment>
<evidence type="ECO:0000313" key="4">
    <source>
        <dbReference type="EMBL" id="GAG48885.1"/>
    </source>
</evidence>
<protein>
    <recommendedName>
        <fullName evidence="3">Dihydrodipicolinate reductase N-terminal domain-containing protein</fullName>
    </recommendedName>
</protein>
<accession>X0XZQ1</accession>
<reference evidence="4" key="1">
    <citation type="journal article" date="2014" name="Front. Microbiol.">
        <title>High frequency of phylogenetically diverse reductive dehalogenase-homologous genes in deep subseafloor sedimentary metagenomes.</title>
        <authorList>
            <person name="Kawai M."/>
            <person name="Futagami T."/>
            <person name="Toyoda A."/>
            <person name="Takaki Y."/>
            <person name="Nishi S."/>
            <person name="Hori S."/>
            <person name="Arai W."/>
            <person name="Tsubouchi T."/>
            <person name="Morono Y."/>
            <person name="Uchiyama I."/>
            <person name="Ito T."/>
            <person name="Fujiyama A."/>
            <person name="Inagaki F."/>
            <person name="Takami H."/>
        </authorList>
    </citation>
    <scope>NUCLEOTIDE SEQUENCE</scope>
    <source>
        <strain evidence="4">Expedition CK06-06</strain>
    </source>
</reference>
<keyword evidence="1" id="KW-0521">NADP</keyword>
<dbReference type="SUPFAM" id="SSF51735">
    <property type="entry name" value="NAD(P)-binding Rossmann-fold domains"/>
    <property type="match status" value="1"/>
</dbReference>
<evidence type="ECO:0000256" key="1">
    <source>
        <dbReference type="ARBA" id="ARBA00022857"/>
    </source>
</evidence>
<evidence type="ECO:0000259" key="3">
    <source>
        <dbReference type="Pfam" id="PF01113"/>
    </source>
</evidence>
<dbReference type="AlphaFoldDB" id="X0XZQ1"/>
<dbReference type="InterPro" id="IPR000846">
    <property type="entry name" value="DapB_N"/>
</dbReference>
<feature type="domain" description="Dihydrodipicolinate reductase N-terminal" evidence="3">
    <location>
        <begin position="2"/>
        <end position="60"/>
    </location>
</feature>
<evidence type="ECO:0000256" key="2">
    <source>
        <dbReference type="ARBA" id="ARBA00023002"/>
    </source>
</evidence>
<dbReference type="GO" id="GO:0008839">
    <property type="term" value="F:4-hydroxy-tetrahydrodipicolinate reductase"/>
    <property type="evidence" value="ECO:0007669"/>
    <property type="project" value="InterPro"/>
</dbReference>
<organism evidence="4">
    <name type="scientific">marine sediment metagenome</name>
    <dbReference type="NCBI Taxonomy" id="412755"/>
    <lineage>
        <taxon>unclassified sequences</taxon>
        <taxon>metagenomes</taxon>
        <taxon>ecological metagenomes</taxon>
    </lineage>
</organism>
<keyword evidence="2" id="KW-0560">Oxidoreductase</keyword>
<name>X0XZQ1_9ZZZZ</name>
<dbReference type="InterPro" id="IPR036291">
    <property type="entry name" value="NAD(P)-bd_dom_sf"/>
</dbReference>
<dbReference type="Gene3D" id="3.40.50.720">
    <property type="entry name" value="NAD(P)-binding Rossmann-like Domain"/>
    <property type="match status" value="1"/>
</dbReference>
<proteinExistence type="predicted"/>
<dbReference type="GO" id="GO:0009089">
    <property type="term" value="P:lysine biosynthetic process via diaminopimelate"/>
    <property type="evidence" value="ECO:0007669"/>
    <property type="project" value="InterPro"/>
</dbReference>
<dbReference type="EMBL" id="BARS01054452">
    <property type="protein sequence ID" value="GAG48885.1"/>
    <property type="molecule type" value="Genomic_DNA"/>
</dbReference>
<gene>
    <name evidence="4" type="ORF">S01H1_80606</name>
</gene>
<sequence length="60" mass="6510">MIKIIISGANGFMGQVVAKIAKEDADTVVVCGVDTFPDRFANEFPVYTSFNEVVEKADVI</sequence>